<gene>
    <name evidence="1" type="ORF">V6N11_051742</name>
</gene>
<evidence type="ECO:0000313" key="2">
    <source>
        <dbReference type="Proteomes" id="UP001396334"/>
    </source>
</evidence>
<accession>A0ABR2U821</accession>
<keyword evidence="2" id="KW-1185">Reference proteome</keyword>
<comment type="caution">
    <text evidence="1">The sequence shown here is derived from an EMBL/GenBank/DDBJ whole genome shotgun (WGS) entry which is preliminary data.</text>
</comment>
<proteinExistence type="predicted"/>
<evidence type="ECO:0000313" key="1">
    <source>
        <dbReference type="EMBL" id="KAK9045837.1"/>
    </source>
</evidence>
<protein>
    <submittedName>
        <fullName evidence="1">Uncharacterized protein</fullName>
    </submittedName>
</protein>
<sequence length="158" mass="18849">MVIPHTICAAPKSLLMEMFKKFEENDTCKLNDFKNDVHSIDFHRILAEDCHDNWVEQQLPQQRRPHPTMMEVNAIEVNKWLDVITIFPNHISKPSGTIARRRVYMNFKGKRNKNTSNMAARREVTEIPLAQVFFGRIVTQWRVQMDYKKYRKWPTFLD</sequence>
<reference evidence="1 2" key="1">
    <citation type="journal article" date="2024" name="G3 (Bethesda)">
        <title>Genome assembly of Hibiscus sabdariffa L. provides insights into metabolisms of medicinal natural products.</title>
        <authorList>
            <person name="Kim T."/>
        </authorList>
    </citation>
    <scope>NUCLEOTIDE SEQUENCE [LARGE SCALE GENOMIC DNA]</scope>
    <source>
        <strain evidence="1">TK-2024</strain>
        <tissue evidence="1">Old leaves</tissue>
    </source>
</reference>
<dbReference type="Proteomes" id="UP001396334">
    <property type="component" value="Unassembled WGS sequence"/>
</dbReference>
<organism evidence="1 2">
    <name type="scientific">Hibiscus sabdariffa</name>
    <name type="common">roselle</name>
    <dbReference type="NCBI Taxonomy" id="183260"/>
    <lineage>
        <taxon>Eukaryota</taxon>
        <taxon>Viridiplantae</taxon>
        <taxon>Streptophyta</taxon>
        <taxon>Embryophyta</taxon>
        <taxon>Tracheophyta</taxon>
        <taxon>Spermatophyta</taxon>
        <taxon>Magnoliopsida</taxon>
        <taxon>eudicotyledons</taxon>
        <taxon>Gunneridae</taxon>
        <taxon>Pentapetalae</taxon>
        <taxon>rosids</taxon>
        <taxon>malvids</taxon>
        <taxon>Malvales</taxon>
        <taxon>Malvaceae</taxon>
        <taxon>Malvoideae</taxon>
        <taxon>Hibiscus</taxon>
    </lineage>
</organism>
<dbReference type="EMBL" id="JBBPBN010000001">
    <property type="protein sequence ID" value="KAK9045837.1"/>
    <property type="molecule type" value="Genomic_DNA"/>
</dbReference>
<name>A0ABR2U821_9ROSI</name>